<comment type="caution">
    <text evidence="3">The sequence shown here is derived from an EMBL/GenBank/DDBJ whole genome shotgun (WGS) entry which is preliminary data.</text>
</comment>
<feature type="domain" description="D-Lysine 5,6-aminomutase alpha subunit" evidence="2">
    <location>
        <begin position="5"/>
        <end position="510"/>
    </location>
</feature>
<dbReference type="InterPro" id="IPR015130">
    <property type="entry name" value="Lys-AminoMut_A"/>
</dbReference>
<accession>A0ABV8JMR4</accession>
<organism evidence="3 4">
    <name type="scientific">Salinithrix halophila</name>
    <dbReference type="NCBI Taxonomy" id="1485204"/>
    <lineage>
        <taxon>Bacteria</taxon>
        <taxon>Bacillati</taxon>
        <taxon>Bacillota</taxon>
        <taxon>Bacilli</taxon>
        <taxon>Bacillales</taxon>
        <taxon>Thermoactinomycetaceae</taxon>
        <taxon>Salinithrix</taxon>
    </lineage>
</organism>
<evidence type="ECO:0000256" key="1">
    <source>
        <dbReference type="SAM" id="MobiDB-lite"/>
    </source>
</evidence>
<protein>
    <submittedName>
        <fullName evidence="3">Lysine 5,6-aminomutase subunit alpha</fullName>
    </submittedName>
</protein>
<proteinExistence type="predicted"/>
<dbReference type="InterPro" id="IPR016176">
    <property type="entry name" value="Cbl-dep_enz_cat"/>
</dbReference>
<dbReference type="EMBL" id="JBHSAP010000015">
    <property type="protein sequence ID" value="MFC4077294.1"/>
    <property type="molecule type" value="Genomic_DNA"/>
</dbReference>
<dbReference type="Pfam" id="PF09043">
    <property type="entry name" value="Lys-AminoMut_A"/>
    <property type="match status" value="1"/>
</dbReference>
<dbReference type="InterPro" id="IPR037086">
    <property type="entry name" value="Lys-AminoMut_asu_sf"/>
</dbReference>
<name>A0ABV8JMR4_9BACL</name>
<dbReference type="SUPFAM" id="SSF51703">
    <property type="entry name" value="Cobalamin (vitamin B12)-dependent enzymes"/>
    <property type="match status" value="1"/>
</dbReference>
<sequence length="538" mass="59395">MENKLRLDPEKIARARKAAGNIAADVDRFIGSRTTVAVERTVLRLMGVDGVDAEGVPLPNVVTDHLLERGLLADGVAAPVLNAAIQLGITPQQVAERVATGSLDLAAIPRSDTETVTSKGRELAQIGLDRILANRREREKRIARLGEGRKPYLYVIVATGDIYEDVIQGKSAARQGADIVAVIRSTGQSLIDFVPYGATREGFGGTYATQENFRLMRQALDEVGEEVGRYIRLCNYCSGLCMPEIAAMGALERLDVMLNDALYGILFRDINMQRTLIDQTFSRMINGYAGIMINTGEDNYLTTADAVEAAHTVLASQFINERFALLAGLPPEQMGLGHAFEMSPDLEDGFLLELAQAQMARQIFPDAPLKYMPPTKHMTGDIFKGHIQDALFNLVSIWTNQGVQLLGMMTEAMHTPHIHDRKLAIENAQYIFNNLRHLGDEVLFRPGGRIEKRAQEVLDKAIAMLKEVEDIGLFKALERGMLADVKRSMTGGKGLSGVLERGADYFNPFEMELRERTGLPQREEGSLHERGERGFQAN</sequence>
<feature type="region of interest" description="Disordered" evidence="1">
    <location>
        <begin position="516"/>
        <end position="538"/>
    </location>
</feature>
<dbReference type="RefSeq" id="WP_380705062.1">
    <property type="nucleotide sequence ID" value="NZ_JBHSAP010000015.1"/>
</dbReference>
<dbReference type="Proteomes" id="UP001595843">
    <property type="component" value="Unassembled WGS sequence"/>
</dbReference>
<evidence type="ECO:0000259" key="2">
    <source>
        <dbReference type="Pfam" id="PF09043"/>
    </source>
</evidence>
<gene>
    <name evidence="3" type="ORF">ACFOUO_10840</name>
</gene>
<reference evidence="4" key="1">
    <citation type="journal article" date="2019" name="Int. J. Syst. Evol. Microbiol.">
        <title>The Global Catalogue of Microorganisms (GCM) 10K type strain sequencing project: providing services to taxonomists for standard genome sequencing and annotation.</title>
        <authorList>
            <consortium name="The Broad Institute Genomics Platform"/>
            <consortium name="The Broad Institute Genome Sequencing Center for Infectious Disease"/>
            <person name="Wu L."/>
            <person name="Ma J."/>
        </authorList>
    </citation>
    <scope>NUCLEOTIDE SEQUENCE [LARGE SCALE GENOMIC DNA]</scope>
    <source>
        <strain evidence="4">IBRC-M 10813</strain>
    </source>
</reference>
<dbReference type="Gene3D" id="3.20.20.440">
    <property type="entry name" value="D-Lysine 5,6-aminomutase alpha subunit"/>
    <property type="match status" value="1"/>
</dbReference>
<keyword evidence="4" id="KW-1185">Reference proteome</keyword>
<evidence type="ECO:0000313" key="3">
    <source>
        <dbReference type="EMBL" id="MFC4077294.1"/>
    </source>
</evidence>
<evidence type="ECO:0000313" key="4">
    <source>
        <dbReference type="Proteomes" id="UP001595843"/>
    </source>
</evidence>